<organism evidence="1">
    <name type="scientific">uncultured Caudovirales phage</name>
    <dbReference type="NCBI Taxonomy" id="2100421"/>
    <lineage>
        <taxon>Viruses</taxon>
        <taxon>Duplodnaviria</taxon>
        <taxon>Heunggongvirae</taxon>
        <taxon>Uroviricota</taxon>
        <taxon>Caudoviricetes</taxon>
        <taxon>Peduoviridae</taxon>
        <taxon>Maltschvirus</taxon>
        <taxon>Maltschvirus maltsch</taxon>
    </lineage>
</organism>
<gene>
    <name evidence="1" type="ORF">UFOVP29_104</name>
</gene>
<proteinExistence type="predicted"/>
<name>A0A6J5KKZ3_9CAUD</name>
<protein>
    <submittedName>
        <fullName evidence="1">Uncharacterized protein</fullName>
    </submittedName>
</protein>
<sequence>MTLNFPNSAVTGQTYLGGNGVTYTFDGVKWVSAGSGGAVVPVTQLVNGSANLSLNGDGTVQFPGYLFPATDGSAGQILTTDGSSSVYWGDSAGLSVATDTQLGGVKLGEGFTTDVNDKVTTSKLYSTNLTHPTQHYRLELDTNGVIHLPDQSIINGSYMRAIHGSYAGLAAGPDLAHNEDSWVWVDSEGTWISTKYSSAQYTWHFDNTGRLFLPDVNSTNAAISPVADGVSLGTEAGNVSITPGGQLFIFDQVGTLHLPSGGDIVDSAGNSVLSGINQTGNYTFSGDDLEMPPRARLNSGGIGETGAAEFGTEIYKNGSNFVTSSEVYMGSGAGEFRSIYNDPNPQSAPGPSTLTYAGVEDVQYGKFSGIVSQTPGIDSMYTIAVDPVADTIIVGAATQDGHISSSDWSVTLGSLNPGLTVNGIFADTTRMVISGGAGSGAAGATFADQGITLRTGAGEASHSYWIDEFGNYAAGEGFSFETGFGTMYDSAGHVLVTGVVSQLDIERGAYFYDTLAMKYDATGELMWRKAYRLPTGNSCGIVTAFAIDDQDTVYWAGESFNSPVYTFVGLRDTQGNIISGDGSEIPVALKFSDIYFYDIAAHIGYNEGFGRYMYLVGEGYSDTHWTSTVVKINVFDYSIAWARNIALDSYDVYGTQIEVDPRDGSVYTLGYLLNPAKVYINKYLNDGTPEWNYILASSPGYATAQISQTVAYNNGHIYTAILDNATNSTLVSKWTTSNCDHVWTTWIDHDTTHSTVILDLGFDDQGNVICMGWTSDVASADSIYSIYYSKLDNNNGYPVYHNVIINTDPDRYWQPYSTRLGSVKNNRIALSVMNYSDVSGGHGRSNAVTIQLPTDGSLTGDYVGYSIYDYSSEFNARTLTGQTLYAYSNYIDNTIDCASSLVYEIIEVNTSAIIDTETTSRKQTLSVPAPGAVWKLAVDGSVTVPPNTSLQTSYGDININVAGQNWKFGEDGSLTTPGPIISTAAGTVEYKSANDMDLTAANRVKITTSPLNLASFEPADFPGLAGRPGDVIFDYRSQKLRLFSRSGWGYVASTDGVGDIVLPAGGTVRNAAGVSVAYQDQLPHDLSDLSDNNQLLQQVQYAFEENIDGGGASAQYVMAMQADGGFSSTRFGSNSPVWDGDNATTTIYTETFNGGAA</sequence>
<reference evidence="1" key="1">
    <citation type="submission" date="2020-04" db="EMBL/GenBank/DDBJ databases">
        <authorList>
            <person name="Chiriac C."/>
            <person name="Salcher M."/>
            <person name="Ghai R."/>
            <person name="Kavagutti S V."/>
        </authorList>
    </citation>
    <scope>NUCLEOTIDE SEQUENCE</scope>
</reference>
<accession>A0A6J5KKZ3</accession>
<dbReference type="EMBL" id="LR796167">
    <property type="protein sequence ID" value="CAB4122934.1"/>
    <property type="molecule type" value="Genomic_DNA"/>
</dbReference>
<evidence type="ECO:0000313" key="1">
    <source>
        <dbReference type="EMBL" id="CAB4122934.1"/>
    </source>
</evidence>